<dbReference type="Pfam" id="PF07364">
    <property type="entry name" value="DUF1485"/>
    <property type="match status" value="1"/>
</dbReference>
<proteinExistence type="predicted"/>
<dbReference type="Pfam" id="PF07171">
    <property type="entry name" value="MlrC_C"/>
    <property type="match status" value="1"/>
</dbReference>
<dbReference type="Proteomes" id="UP001205890">
    <property type="component" value="Unassembled WGS sequence"/>
</dbReference>
<dbReference type="InterPro" id="IPR015995">
    <property type="entry name" value="MlrC_N"/>
</dbReference>
<dbReference type="InterPro" id="IPR010799">
    <property type="entry name" value="MlrC_C"/>
</dbReference>
<reference evidence="3 4" key="1">
    <citation type="submission" date="2022-07" db="EMBL/GenBank/DDBJ databases">
        <authorList>
            <person name="Li W.-J."/>
            <person name="Deng Q.-Q."/>
        </authorList>
    </citation>
    <scope>NUCLEOTIDE SEQUENCE [LARGE SCALE GENOMIC DNA]</scope>
    <source>
        <strain evidence="3 4">SYSU M60028</strain>
    </source>
</reference>
<accession>A0ABT1LCH6</accession>
<evidence type="ECO:0000259" key="1">
    <source>
        <dbReference type="Pfam" id="PF07171"/>
    </source>
</evidence>
<evidence type="ECO:0000313" key="3">
    <source>
        <dbReference type="EMBL" id="MCP8938450.1"/>
    </source>
</evidence>
<sequence>MRIAVVHVAQETNDFNPVPTTLRDYRSFGIYEGPEMFERLRGLGQVGGHLEAVRRSGLEVESIPVIRAWAVAGGRVDREAYRYFEERIRAGLKAAGRIDGLDLQLHGACAAEGVDDVEGEQVALCRSIVGPDVPIMLGLDHHANVTRKMVAMSDAIVAHRTQPHDPFDTGVVGTTLMLRMARREVKPVIAFRKIPLVTHQEQFLTSQGPMKAWFDRARAMEADPRTLQACPFPMQPWLDVAEGGWSVTVTTDNDRALAERLADELADFAWARRDEFLVRVAHSVDDAVRLADASDRLVVISDTGDTVFGGSSGDSNVLLEAMLRLGIKGRALVPLISPTSARRLAAAGEGATVTLPLGGDSAPAFFKPLEVTGIVRKVGGGVIALSDVHQREVDMGVTVVFEVGPVTLLVSELRGLAGNVPDIYRAFGIEPSQYRMAVLKTASNFQYFASIAPRVIRADTRGPGQSDIMTLPWSRIPRPVYPLDPITDWRVERGARAA</sequence>
<evidence type="ECO:0000259" key="2">
    <source>
        <dbReference type="Pfam" id="PF07364"/>
    </source>
</evidence>
<name>A0ABT1LCH6_9HYPH</name>
<protein>
    <submittedName>
        <fullName evidence="3">M81 family metallopeptidase</fullName>
    </submittedName>
</protein>
<keyword evidence="4" id="KW-1185">Reference proteome</keyword>
<gene>
    <name evidence="3" type="ORF">NK718_07970</name>
</gene>
<evidence type="ECO:0000313" key="4">
    <source>
        <dbReference type="Proteomes" id="UP001205890"/>
    </source>
</evidence>
<organism evidence="3 4">
    <name type="scientific">Alsobacter ponti</name>
    <dbReference type="NCBI Taxonomy" id="2962936"/>
    <lineage>
        <taxon>Bacteria</taxon>
        <taxon>Pseudomonadati</taxon>
        <taxon>Pseudomonadota</taxon>
        <taxon>Alphaproteobacteria</taxon>
        <taxon>Hyphomicrobiales</taxon>
        <taxon>Alsobacteraceae</taxon>
        <taxon>Alsobacter</taxon>
    </lineage>
</organism>
<dbReference type="EMBL" id="JANCLU010000006">
    <property type="protein sequence ID" value="MCP8938450.1"/>
    <property type="molecule type" value="Genomic_DNA"/>
</dbReference>
<feature type="domain" description="Microcystin LR degradation protein MlrC C-terminal" evidence="1">
    <location>
        <begin position="300"/>
        <end position="475"/>
    </location>
</feature>
<dbReference type="RefSeq" id="WP_254740397.1">
    <property type="nucleotide sequence ID" value="NZ_JANCLU010000006.1"/>
</dbReference>
<feature type="domain" description="Microcystin LR degradation protein MlrC N-terminal" evidence="2">
    <location>
        <begin position="2"/>
        <end position="291"/>
    </location>
</feature>
<comment type="caution">
    <text evidence="3">The sequence shown here is derived from an EMBL/GenBank/DDBJ whole genome shotgun (WGS) entry which is preliminary data.</text>
</comment>